<proteinExistence type="predicted"/>
<keyword evidence="1" id="KW-0813">Transport</keyword>
<evidence type="ECO:0000259" key="3">
    <source>
        <dbReference type="Pfam" id="PF02108"/>
    </source>
</evidence>
<name>A0A5P6NEM3_9SPHN</name>
<dbReference type="PANTHER" id="PTHR34982">
    <property type="entry name" value="YOP PROTEINS TRANSLOCATION PROTEIN L"/>
    <property type="match status" value="1"/>
</dbReference>
<gene>
    <name evidence="4" type="ORF">D0Y83_14885</name>
</gene>
<dbReference type="GeneID" id="69698607"/>
<accession>A0A5P6NEM3</accession>
<evidence type="ECO:0000256" key="2">
    <source>
        <dbReference type="ARBA" id="ARBA00022927"/>
    </source>
</evidence>
<protein>
    <recommendedName>
        <fullName evidence="3">Flagellar assembly protein FliH/Type III secretion system HrpE domain-containing protein</fullName>
    </recommendedName>
</protein>
<feature type="domain" description="Flagellar assembly protein FliH/Type III secretion system HrpE" evidence="3">
    <location>
        <begin position="84"/>
        <end position="175"/>
    </location>
</feature>
<dbReference type="RefSeq" id="WP_151886309.1">
    <property type="nucleotide sequence ID" value="NZ_CP032228.1"/>
</dbReference>
<dbReference type="PANTHER" id="PTHR34982:SF4">
    <property type="entry name" value="TYPE 3 SECRETION SYSTEM STATOR PROTEIN"/>
    <property type="match status" value="1"/>
</dbReference>
<dbReference type="InterPro" id="IPR051472">
    <property type="entry name" value="T3SS_Stator/FliH"/>
</dbReference>
<dbReference type="Pfam" id="PF02108">
    <property type="entry name" value="FliH"/>
    <property type="match status" value="1"/>
</dbReference>
<organism evidence="4 5">
    <name type="scientific">Qipengyuania flava</name>
    <dbReference type="NCBI Taxonomy" id="192812"/>
    <lineage>
        <taxon>Bacteria</taxon>
        <taxon>Pseudomonadati</taxon>
        <taxon>Pseudomonadota</taxon>
        <taxon>Alphaproteobacteria</taxon>
        <taxon>Sphingomonadales</taxon>
        <taxon>Erythrobacteraceae</taxon>
        <taxon>Qipengyuania</taxon>
    </lineage>
</organism>
<dbReference type="GO" id="GO:0015031">
    <property type="term" value="P:protein transport"/>
    <property type="evidence" value="ECO:0007669"/>
    <property type="project" value="UniProtKB-KW"/>
</dbReference>
<evidence type="ECO:0000313" key="4">
    <source>
        <dbReference type="EMBL" id="QFI64405.1"/>
    </source>
</evidence>
<sequence>MRTMSRVAYAALGRRGSFSRDARYTAQPAGAAPTAPVEDPAEKAYRAGYEDGQVSARADFEAALQAERAARGAIELAFARFDADSERHLRERILATVHALCEEAVLPLALDADGLARRVDAAAAMLQRKHDQRIVHIHPDDLELVRSSVTGDLELVADASVERGGLRVETDDGGVEDGPQQWRRALAEIFDTCTP</sequence>
<dbReference type="GO" id="GO:0005829">
    <property type="term" value="C:cytosol"/>
    <property type="evidence" value="ECO:0007669"/>
    <property type="project" value="TreeGrafter"/>
</dbReference>
<evidence type="ECO:0000313" key="5">
    <source>
        <dbReference type="Proteomes" id="UP000325385"/>
    </source>
</evidence>
<dbReference type="EMBL" id="CP032228">
    <property type="protein sequence ID" value="QFI64405.1"/>
    <property type="molecule type" value="Genomic_DNA"/>
</dbReference>
<dbReference type="Proteomes" id="UP000325385">
    <property type="component" value="Chromosome"/>
</dbReference>
<keyword evidence="2" id="KW-0653">Protein transport</keyword>
<dbReference type="AlphaFoldDB" id="A0A5P6NEM3"/>
<dbReference type="InterPro" id="IPR018035">
    <property type="entry name" value="Flagellar_FliH/T3SS_HrpE"/>
</dbReference>
<evidence type="ECO:0000256" key="1">
    <source>
        <dbReference type="ARBA" id="ARBA00022448"/>
    </source>
</evidence>
<reference evidence="5" key="1">
    <citation type="submission" date="2018-09" db="EMBL/GenBank/DDBJ databases">
        <title>Nocardia yunnanensis sp. nov., an actinomycete isolated from a soil sample.</title>
        <authorList>
            <person name="Zhang J."/>
        </authorList>
    </citation>
    <scope>NUCLEOTIDE SEQUENCE [LARGE SCALE GENOMIC DNA]</scope>
    <source>
        <strain evidence="5">21-3</strain>
    </source>
</reference>